<dbReference type="PROSITE" id="PS50532">
    <property type="entry name" value="HTH_IS408"/>
    <property type="match status" value="1"/>
</dbReference>
<evidence type="ECO:0000313" key="4">
    <source>
        <dbReference type="Proteomes" id="UP000808146"/>
    </source>
</evidence>
<dbReference type="Proteomes" id="UP000808146">
    <property type="component" value="Unassembled WGS sequence"/>
</dbReference>
<proteinExistence type="predicted"/>
<gene>
    <name evidence="3" type="ORF">IPN75_12350</name>
</gene>
<sequence length="520" mass="59041">MAYSRLSMRKIFEVLRLSVADGRSHREIARAIIASPTTVGEILRRAKLAGLTYPLPAGMSEAAVEALLYPPSAPSRALRPEPDWAGVHRELRRKGVTLDLLWQEYKGEHPDGYQYSSFCDHYRAWAGRLSVSLRQTHVPGEKLFVDYAGPTVPVTDPLTGEIRQAAVFVAVLGASNYDRRKSPWDTYCDATWSQTLPDWTASHVRAFEFFGGVPAMLVPDNLKSGVNKACHYDPELNPSYRDLAVHYATAVLPARPYRPKDKAKVEAGVLLVERWVLARLRHQRFFSLGELNRHIAELMLALNRRPFKKLPGSRESAFTDLDRPALRPLPETRYEFAEWKVAMVGIDYHVEFDHHYYSVPYRFARQKVDVRATRTTVELFHRGSRIASHLRSALRGRHTTVDAHMTPAHQAVQGWNAPRLMDWAGRIGPHVKAVIEHVLHQRRHPQQGYRSCLGILRLSRTYGESRLEAACERAIDINALSYGSLKSILKHGLDIKRLTAPAQTCLPLEHANVRGPHYYH</sequence>
<feature type="domain" description="Integrase catalytic" evidence="2">
    <location>
        <begin position="135"/>
        <end position="323"/>
    </location>
</feature>
<evidence type="ECO:0000313" key="3">
    <source>
        <dbReference type="EMBL" id="MBK8891088.1"/>
    </source>
</evidence>
<protein>
    <submittedName>
        <fullName evidence="3">IS21 family transposase</fullName>
    </submittedName>
</protein>
<dbReference type="InterPro" id="IPR017895">
    <property type="entry name" value="HTH_IS408/IS1162_type"/>
</dbReference>
<dbReference type="SUPFAM" id="SSF53098">
    <property type="entry name" value="Ribonuclease H-like"/>
    <property type="match status" value="1"/>
</dbReference>
<evidence type="ECO:0000259" key="1">
    <source>
        <dbReference type="PROSITE" id="PS50532"/>
    </source>
</evidence>
<evidence type="ECO:0000259" key="2">
    <source>
        <dbReference type="PROSITE" id="PS50994"/>
    </source>
</evidence>
<dbReference type="PROSITE" id="PS50994">
    <property type="entry name" value="INTEGRASE"/>
    <property type="match status" value="1"/>
</dbReference>
<dbReference type="NCBIfam" id="NF033546">
    <property type="entry name" value="transpos_IS21"/>
    <property type="match status" value="1"/>
</dbReference>
<dbReference type="InterPro" id="IPR012337">
    <property type="entry name" value="RNaseH-like_sf"/>
</dbReference>
<reference evidence="3" key="1">
    <citation type="submission" date="2020-10" db="EMBL/GenBank/DDBJ databases">
        <title>Connecting structure to function with the recovery of over 1000 high-quality activated sludge metagenome-assembled genomes encoding full-length rRNA genes using long-read sequencing.</title>
        <authorList>
            <person name="Singleton C.M."/>
            <person name="Petriglieri F."/>
            <person name="Kristensen J.M."/>
            <person name="Kirkegaard R.H."/>
            <person name="Michaelsen T.Y."/>
            <person name="Andersen M.H."/>
            <person name="Karst S.M."/>
            <person name="Dueholm M.S."/>
            <person name="Nielsen P.H."/>
            <person name="Albertsen M."/>
        </authorList>
    </citation>
    <scope>NUCLEOTIDE SEQUENCE</scope>
    <source>
        <strain evidence="3">OdNE_18-Q3-R46-58_BAT3C.305</strain>
    </source>
</reference>
<dbReference type="PANTHER" id="PTHR35004">
    <property type="entry name" value="TRANSPOSASE RV3428C-RELATED"/>
    <property type="match status" value="1"/>
</dbReference>
<organism evidence="3 4">
    <name type="scientific">Candidatus Dechloromonas phosphorivorans</name>
    <dbReference type="NCBI Taxonomy" id="2899244"/>
    <lineage>
        <taxon>Bacteria</taxon>
        <taxon>Pseudomonadati</taxon>
        <taxon>Pseudomonadota</taxon>
        <taxon>Betaproteobacteria</taxon>
        <taxon>Rhodocyclales</taxon>
        <taxon>Azonexaceae</taxon>
        <taxon>Dechloromonas</taxon>
    </lineage>
</organism>
<dbReference type="InterPro" id="IPR054353">
    <property type="entry name" value="IstA-like_C"/>
</dbReference>
<dbReference type="Pfam" id="PF22483">
    <property type="entry name" value="Mu-transpos_C_2"/>
    <property type="match status" value="1"/>
</dbReference>
<dbReference type="PANTHER" id="PTHR35004:SF8">
    <property type="entry name" value="TRANSPOSASE RV3428C-RELATED"/>
    <property type="match status" value="1"/>
</dbReference>
<feature type="domain" description="HTH IS408-type" evidence="1">
    <location>
        <begin position="11"/>
        <end position="91"/>
    </location>
</feature>
<comment type="caution">
    <text evidence="3">The sequence shown here is derived from an EMBL/GenBank/DDBJ whole genome shotgun (WGS) entry which is preliminary data.</text>
</comment>
<dbReference type="GO" id="GO:0015074">
    <property type="term" value="P:DNA integration"/>
    <property type="evidence" value="ECO:0007669"/>
    <property type="project" value="InterPro"/>
</dbReference>
<name>A0A9D7LTW8_9RHOO</name>
<dbReference type="AlphaFoldDB" id="A0A9D7LTW8"/>
<accession>A0A9D7LTW8</accession>
<dbReference type="EMBL" id="JADKBR010000017">
    <property type="protein sequence ID" value="MBK8891088.1"/>
    <property type="molecule type" value="Genomic_DNA"/>
</dbReference>
<dbReference type="InterPro" id="IPR001584">
    <property type="entry name" value="Integrase_cat-core"/>
</dbReference>